<reference evidence="5" key="1">
    <citation type="submission" date="2016-11" db="UniProtKB">
        <authorList>
            <consortium name="WormBaseParasite"/>
        </authorList>
    </citation>
    <scope>IDENTIFICATION</scope>
</reference>
<dbReference type="WBParaSite" id="maker-unitig_41585-snap-gene-0.2-mRNA-1">
    <property type="protein sequence ID" value="maker-unitig_41585-snap-gene-0.2-mRNA-1"/>
    <property type="gene ID" value="maker-unitig_41585-snap-gene-0.2"/>
</dbReference>
<proteinExistence type="predicted"/>
<dbReference type="GO" id="GO:0005886">
    <property type="term" value="C:plasma membrane"/>
    <property type="evidence" value="ECO:0007669"/>
    <property type="project" value="TreeGrafter"/>
</dbReference>
<evidence type="ECO:0000313" key="4">
    <source>
        <dbReference type="Proteomes" id="UP000095280"/>
    </source>
</evidence>
<dbReference type="InterPro" id="IPR032675">
    <property type="entry name" value="LRR_dom_sf"/>
</dbReference>
<keyword evidence="3" id="KW-0677">Repeat</keyword>
<protein>
    <submittedName>
        <fullName evidence="5">GPS domain-containing protein</fullName>
    </submittedName>
</protein>
<dbReference type="InterPro" id="IPR050541">
    <property type="entry name" value="LRR_TM_domain-containing"/>
</dbReference>
<keyword evidence="4" id="KW-1185">Reference proteome</keyword>
<dbReference type="Proteomes" id="UP000095280">
    <property type="component" value="Unplaced"/>
</dbReference>
<keyword evidence="1" id="KW-0433">Leucine-rich repeat</keyword>
<evidence type="ECO:0000313" key="5">
    <source>
        <dbReference type="WBParaSite" id="maker-unitig_41585-snap-gene-0.2-mRNA-1"/>
    </source>
</evidence>
<dbReference type="PANTHER" id="PTHR24369:SF210">
    <property type="entry name" value="CHAOPTIN-RELATED"/>
    <property type="match status" value="1"/>
</dbReference>
<evidence type="ECO:0000256" key="1">
    <source>
        <dbReference type="ARBA" id="ARBA00022614"/>
    </source>
</evidence>
<dbReference type="Gene3D" id="3.80.10.10">
    <property type="entry name" value="Ribonuclease Inhibitor"/>
    <property type="match status" value="1"/>
</dbReference>
<organism evidence="4 5">
    <name type="scientific">Macrostomum lignano</name>
    <dbReference type="NCBI Taxonomy" id="282301"/>
    <lineage>
        <taxon>Eukaryota</taxon>
        <taxon>Metazoa</taxon>
        <taxon>Spiralia</taxon>
        <taxon>Lophotrochozoa</taxon>
        <taxon>Platyhelminthes</taxon>
        <taxon>Rhabditophora</taxon>
        <taxon>Macrostomorpha</taxon>
        <taxon>Macrostomida</taxon>
        <taxon>Macrostomidae</taxon>
        <taxon>Macrostomum</taxon>
    </lineage>
</organism>
<dbReference type="AlphaFoldDB" id="A0A1I8FN31"/>
<evidence type="ECO:0000256" key="2">
    <source>
        <dbReference type="ARBA" id="ARBA00022729"/>
    </source>
</evidence>
<accession>A0A1I8FN31</accession>
<dbReference type="PANTHER" id="PTHR24369">
    <property type="entry name" value="ANTIGEN BSP, PUTATIVE-RELATED"/>
    <property type="match status" value="1"/>
</dbReference>
<keyword evidence="2" id="KW-0732">Signal</keyword>
<sequence>ASVSVVDFCFGTLFCRSTLAACAKTGFSSSILASSFSRVSCFQGSMAVPRECVCTAANQAVLCSGPPPACRPGDSPPVLCAVPAAEQRRPAAASRPRLSALSPGRVSSIVELREISIRSCPIGALPAGLFAHLPALTSVTPGGVTSTPARRRHCWSTLSTATAEKLIEVGLNGEQLDNLLKSAPTGMMQTLETLRSHLVGLQFCTLAEPSSNNGITDFAFLPSVGAAEVTLSYNRAPLGRIELETSLIQPNRRVTLLRLEHSGLNEDSIVSIRGFFPNWPKLNLAFEYHPAVGAEQAGKSESVVIYLAENPIHCNCELSWIYDNPILSSSLPERPHLSVWSVCRSAAGQTAEASTEVCPATDSTGCHTAVLASNLHFIGMLEYPGVANETELPVRSRVSQDRQSTVTSLTVLVEWLPLEQQLHLLECFYQQM</sequence>
<evidence type="ECO:0000256" key="3">
    <source>
        <dbReference type="ARBA" id="ARBA00022737"/>
    </source>
</evidence>
<name>A0A1I8FN31_9PLAT</name>